<gene>
    <name evidence="1" type="ORF">G6O67_005902</name>
</gene>
<evidence type="ECO:0000313" key="1">
    <source>
        <dbReference type="EMBL" id="KAF4507240.1"/>
    </source>
</evidence>
<dbReference type="AlphaFoldDB" id="A0A8H4LX79"/>
<dbReference type="OrthoDB" id="4392610at2759"/>
<organism evidence="1 2">
    <name type="scientific">Ophiocordyceps sinensis</name>
    <dbReference type="NCBI Taxonomy" id="72228"/>
    <lineage>
        <taxon>Eukaryota</taxon>
        <taxon>Fungi</taxon>
        <taxon>Dikarya</taxon>
        <taxon>Ascomycota</taxon>
        <taxon>Pezizomycotina</taxon>
        <taxon>Sordariomycetes</taxon>
        <taxon>Hypocreomycetidae</taxon>
        <taxon>Hypocreales</taxon>
        <taxon>Ophiocordycipitaceae</taxon>
        <taxon>Ophiocordyceps</taxon>
    </lineage>
</organism>
<evidence type="ECO:0000313" key="2">
    <source>
        <dbReference type="Proteomes" id="UP000557566"/>
    </source>
</evidence>
<sequence length="132" mass="15481">MTTPKLDVVHAYRHLYRGLLQAVQYTGPARYIARDQLRAAFREPGAVFDAEGYKRTHWFVEAAARERGLEHRILKNLLRVRSERLAEVKSWKIVLHESKVKRSPMKAEQETAMRHYEMTITMLNKSMGLCLR</sequence>
<evidence type="ECO:0008006" key="3">
    <source>
        <dbReference type="Google" id="ProtNLM"/>
    </source>
</evidence>
<comment type="caution">
    <text evidence="1">The sequence shown here is derived from an EMBL/GenBank/DDBJ whole genome shotgun (WGS) entry which is preliminary data.</text>
</comment>
<name>A0A8H4LX79_9HYPO</name>
<keyword evidence="2" id="KW-1185">Reference proteome</keyword>
<accession>A0A8H4LX79</accession>
<dbReference type="EMBL" id="JAAVMX010000006">
    <property type="protein sequence ID" value="KAF4507240.1"/>
    <property type="molecule type" value="Genomic_DNA"/>
</dbReference>
<protein>
    <recommendedName>
        <fullName evidence="3">Complex 1 LYR protein</fullName>
    </recommendedName>
</protein>
<proteinExistence type="predicted"/>
<reference evidence="1 2" key="1">
    <citation type="journal article" date="2020" name="Genome Biol. Evol.">
        <title>A new high-quality draft genome assembly of the Chinese cordyceps Ophiocordyceps sinensis.</title>
        <authorList>
            <person name="Shu R."/>
            <person name="Zhang J."/>
            <person name="Meng Q."/>
            <person name="Zhang H."/>
            <person name="Zhou G."/>
            <person name="Li M."/>
            <person name="Wu P."/>
            <person name="Zhao Y."/>
            <person name="Chen C."/>
            <person name="Qin Q."/>
        </authorList>
    </citation>
    <scope>NUCLEOTIDE SEQUENCE [LARGE SCALE GENOMIC DNA]</scope>
    <source>
        <strain evidence="1 2">IOZ07</strain>
    </source>
</reference>
<dbReference type="Proteomes" id="UP000557566">
    <property type="component" value="Unassembled WGS sequence"/>
</dbReference>